<evidence type="ECO:0000256" key="6">
    <source>
        <dbReference type="ARBA" id="ARBA00022989"/>
    </source>
</evidence>
<evidence type="ECO:0000259" key="9">
    <source>
        <dbReference type="Pfam" id="PF13303"/>
    </source>
</evidence>
<keyword evidence="5 8" id="KW-0812">Transmembrane</keyword>
<comment type="subcellular location">
    <subcellularLocation>
        <location evidence="1">Cell membrane</location>
        <topology evidence="1">Multi-pass membrane protein</topology>
    </subcellularLocation>
</comment>
<keyword evidence="7 8" id="KW-0472">Membrane</keyword>
<feature type="domain" description="Phosphotransferase system EIIC" evidence="9">
    <location>
        <begin position="14"/>
        <end position="261"/>
    </location>
</feature>
<keyword evidence="3" id="KW-1003">Cell membrane</keyword>
<evidence type="ECO:0000313" key="11">
    <source>
        <dbReference type="Proteomes" id="UP001289066"/>
    </source>
</evidence>
<evidence type="ECO:0000256" key="5">
    <source>
        <dbReference type="ARBA" id="ARBA00022692"/>
    </source>
</evidence>
<proteinExistence type="predicted"/>
<dbReference type="GO" id="GO:0008982">
    <property type="term" value="F:protein-N(PI)-phosphohistidine-sugar phosphotransferase activity"/>
    <property type="evidence" value="ECO:0007669"/>
    <property type="project" value="InterPro"/>
</dbReference>
<dbReference type="GO" id="GO:0005886">
    <property type="term" value="C:plasma membrane"/>
    <property type="evidence" value="ECO:0007669"/>
    <property type="project" value="UniProtKB-SubCell"/>
</dbReference>
<dbReference type="InterPro" id="IPR003352">
    <property type="entry name" value="PTS_EIIC"/>
</dbReference>
<feature type="transmembrane region" description="Helical" evidence="8">
    <location>
        <begin position="15"/>
        <end position="37"/>
    </location>
</feature>
<feature type="transmembrane region" description="Helical" evidence="8">
    <location>
        <begin position="49"/>
        <end position="72"/>
    </location>
</feature>
<reference evidence="10" key="1">
    <citation type="submission" date="2019-11" db="EMBL/GenBank/DDBJ databases">
        <title>Characterization of Clostridium perfringens isolates from swine manure treated agricultural soils.</title>
        <authorList>
            <person name="Wushke S.T."/>
        </authorList>
    </citation>
    <scope>NUCLEOTIDE SEQUENCE</scope>
    <source>
        <strain evidence="10">X15</strain>
    </source>
</reference>
<comment type="caution">
    <text evidence="10">The sequence shown here is derived from an EMBL/GenBank/DDBJ whole genome shotgun (WGS) entry which is preliminary data.</text>
</comment>
<gene>
    <name evidence="10" type="ORF">GNF81_15350</name>
</gene>
<evidence type="ECO:0000256" key="3">
    <source>
        <dbReference type="ARBA" id="ARBA00022475"/>
    </source>
</evidence>
<feature type="transmembrane region" description="Helical" evidence="8">
    <location>
        <begin position="109"/>
        <end position="128"/>
    </location>
</feature>
<keyword evidence="2" id="KW-0813">Transport</keyword>
<keyword evidence="6 8" id="KW-1133">Transmembrane helix</keyword>
<sequence length="261" mass="26646">MSNDKMTAKQFSDKLLTGLSIGIVVALIPNALLGELLKAIIPHFAPAQTIFDVTVLAMRLTPMVIGVCIAMQFKLTPIQTASVGMATVIGSGVAKVAEKGTFVFAGTGDVINAAITAAIAVGLVLLLGNKLKAYTILLVPAIVVIVAGTIGIVTLPYVKGITLAIGDVINKFTTLQPIVMGILISVSFAFIIVSPFSTVAVATAIALAGVGSGAANLGVVAAGFGLAIGGWKVNSFGTSIAHFLGSPKMQMANLIKKPIMM</sequence>
<name>A0AAW9J573_CLOPF</name>
<feature type="transmembrane region" description="Helical" evidence="8">
    <location>
        <begin position="134"/>
        <end position="158"/>
    </location>
</feature>
<dbReference type="GO" id="GO:0009401">
    <property type="term" value="P:phosphoenolpyruvate-dependent sugar phosphotransferase system"/>
    <property type="evidence" value="ECO:0007669"/>
    <property type="project" value="InterPro"/>
</dbReference>
<feature type="non-terminal residue" evidence="10">
    <location>
        <position position="261"/>
    </location>
</feature>
<organism evidence="10 11">
    <name type="scientific">Clostridium perfringens</name>
    <dbReference type="NCBI Taxonomy" id="1502"/>
    <lineage>
        <taxon>Bacteria</taxon>
        <taxon>Bacillati</taxon>
        <taxon>Bacillota</taxon>
        <taxon>Clostridia</taxon>
        <taxon>Eubacteriales</taxon>
        <taxon>Clostridiaceae</taxon>
        <taxon>Clostridium</taxon>
    </lineage>
</organism>
<evidence type="ECO:0000256" key="7">
    <source>
        <dbReference type="ARBA" id="ARBA00023136"/>
    </source>
</evidence>
<accession>A0AAW9J573</accession>
<protein>
    <submittedName>
        <fullName evidence="10">Regulator</fullName>
    </submittedName>
</protein>
<dbReference type="AlphaFoldDB" id="A0AAW9J573"/>
<evidence type="ECO:0000256" key="8">
    <source>
        <dbReference type="SAM" id="Phobius"/>
    </source>
</evidence>
<dbReference type="RefSeq" id="WP_322412612.1">
    <property type="nucleotide sequence ID" value="NZ_WNVG01000221.1"/>
</dbReference>
<feature type="transmembrane region" description="Helical" evidence="8">
    <location>
        <begin position="178"/>
        <end position="207"/>
    </location>
</feature>
<dbReference type="Proteomes" id="UP001289066">
    <property type="component" value="Unassembled WGS sequence"/>
</dbReference>
<dbReference type="Pfam" id="PF13303">
    <property type="entry name" value="PTS_EIIC_2"/>
    <property type="match status" value="1"/>
</dbReference>
<evidence type="ECO:0000313" key="10">
    <source>
        <dbReference type="EMBL" id="MDZ5034098.1"/>
    </source>
</evidence>
<feature type="transmembrane region" description="Helical" evidence="8">
    <location>
        <begin position="213"/>
        <end position="231"/>
    </location>
</feature>
<evidence type="ECO:0000256" key="1">
    <source>
        <dbReference type="ARBA" id="ARBA00004651"/>
    </source>
</evidence>
<evidence type="ECO:0000256" key="4">
    <source>
        <dbReference type="ARBA" id="ARBA00022597"/>
    </source>
</evidence>
<dbReference type="EMBL" id="WNVG01000221">
    <property type="protein sequence ID" value="MDZ5034098.1"/>
    <property type="molecule type" value="Genomic_DNA"/>
</dbReference>
<keyword evidence="4" id="KW-0762">Sugar transport</keyword>
<evidence type="ECO:0000256" key="2">
    <source>
        <dbReference type="ARBA" id="ARBA00022448"/>
    </source>
</evidence>